<evidence type="ECO:0000256" key="1">
    <source>
        <dbReference type="SAM" id="MobiDB-lite"/>
    </source>
</evidence>
<reference evidence="3 4" key="1">
    <citation type="submission" date="2014-07" db="EMBL/GenBank/DDBJ databases">
        <title>Draft Genome Sequence of Gephyronic Acid Producer, Cystobacter violaceus Strain Cb vi76.</title>
        <authorList>
            <person name="Stevens D.C."/>
            <person name="Young J."/>
            <person name="Carmichael R."/>
            <person name="Tan J."/>
            <person name="Taylor R.E."/>
        </authorList>
    </citation>
    <scope>NUCLEOTIDE SEQUENCE [LARGE SCALE GENOMIC DNA]</scope>
    <source>
        <strain evidence="3 4">Cb vi76</strain>
    </source>
</reference>
<protein>
    <recommendedName>
        <fullName evidence="5">Protein kinase</fullName>
    </recommendedName>
</protein>
<dbReference type="EMBL" id="JPMI01000076">
    <property type="protein sequence ID" value="KFA92905.1"/>
    <property type="molecule type" value="Genomic_DNA"/>
</dbReference>
<feature type="compositionally biased region" description="Polar residues" evidence="1">
    <location>
        <begin position="161"/>
        <end position="170"/>
    </location>
</feature>
<dbReference type="Proteomes" id="UP000028547">
    <property type="component" value="Unassembled WGS sequence"/>
</dbReference>
<keyword evidence="2" id="KW-0812">Transmembrane</keyword>
<comment type="caution">
    <text evidence="3">The sequence shown here is derived from an EMBL/GenBank/DDBJ whole genome shotgun (WGS) entry which is preliminary data.</text>
</comment>
<feature type="region of interest" description="Disordered" evidence="1">
    <location>
        <begin position="1"/>
        <end position="22"/>
    </location>
</feature>
<accession>A0A084SWS0</accession>
<gene>
    <name evidence="3" type="ORF">Q664_12315</name>
</gene>
<evidence type="ECO:0000313" key="4">
    <source>
        <dbReference type="Proteomes" id="UP000028547"/>
    </source>
</evidence>
<evidence type="ECO:0000313" key="3">
    <source>
        <dbReference type="EMBL" id="KFA92905.1"/>
    </source>
</evidence>
<dbReference type="AlphaFoldDB" id="A0A084SWS0"/>
<name>A0A084SWS0_9BACT</name>
<sequence length="263" mass="28267">MDEGKKSESSGEELAQMGPYQLHEQVDQDAHGLGGLYRATHEASGAKALVLVPSTGHGTAPLKDWRVRCTSSASPGYVALEVEDSRWAAAPDRHSAEALVSLFEEVRDAVGLMSRALPEDKEPRLGWRRGLAFAGAAAVGALAFALLHLASVSPPPVSTEPWASTPSASIPQEVPTDTEPFPTSGSIWNTDQDGGVLARPLPQKPYKGQRRPPCKPRIEVELIGACWVPHELKAPCPEDLYEYQGKCFTASMASPPLPRSLEQ</sequence>
<feature type="transmembrane region" description="Helical" evidence="2">
    <location>
        <begin position="131"/>
        <end position="150"/>
    </location>
</feature>
<keyword evidence="2" id="KW-0472">Membrane</keyword>
<feature type="region of interest" description="Disordered" evidence="1">
    <location>
        <begin position="160"/>
        <end position="180"/>
    </location>
</feature>
<evidence type="ECO:0000256" key="2">
    <source>
        <dbReference type="SAM" id="Phobius"/>
    </source>
</evidence>
<dbReference type="RefSeq" id="WP_043393847.1">
    <property type="nucleotide sequence ID" value="NZ_JPMI01000076.1"/>
</dbReference>
<keyword evidence="2" id="KW-1133">Transmembrane helix</keyword>
<organism evidence="3 4">
    <name type="scientific">Archangium violaceum Cb vi76</name>
    <dbReference type="NCBI Taxonomy" id="1406225"/>
    <lineage>
        <taxon>Bacteria</taxon>
        <taxon>Pseudomonadati</taxon>
        <taxon>Myxococcota</taxon>
        <taxon>Myxococcia</taxon>
        <taxon>Myxococcales</taxon>
        <taxon>Cystobacterineae</taxon>
        <taxon>Archangiaceae</taxon>
        <taxon>Archangium</taxon>
    </lineage>
</organism>
<proteinExistence type="predicted"/>
<evidence type="ECO:0008006" key="5">
    <source>
        <dbReference type="Google" id="ProtNLM"/>
    </source>
</evidence>